<accession>A0ABT2A7T3</accession>
<protein>
    <recommendedName>
        <fullName evidence="3">Universal stress protein</fullName>
    </recommendedName>
</protein>
<reference evidence="1 2" key="1">
    <citation type="submission" date="2022-08" db="EMBL/GenBank/DDBJ databases">
        <title>Reclassification of Massilia species as members of the genera Telluria, Duganella, Pseudoduganella, Mokoshia gen. nov. and Zemynaea gen. nov. using orthogonal and non-orthogonal genome-based approaches.</title>
        <authorList>
            <person name="Bowman J.P."/>
        </authorList>
    </citation>
    <scope>NUCLEOTIDE SEQUENCE [LARGE SCALE GENOMIC DNA]</scope>
    <source>
        <strain evidence="1 2">LMG 28164</strain>
    </source>
</reference>
<dbReference type="Gene3D" id="3.40.50.12370">
    <property type="match status" value="1"/>
</dbReference>
<evidence type="ECO:0008006" key="3">
    <source>
        <dbReference type="Google" id="ProtNLM"/>
    </source>
</evidence>
<dbReference type="SUPFAM" id="SSF52402">
    <property type="entry name" value="Adenine nucleotide alpha hydrolases-like"/>
    <property type="match status" value="2"/>
</dbReference>
<name>A0ABT2A7T3_9BURK</name>
<dbReference type="RefSeq" id="WP_258846050.1">
    <property type="nucleotide sequence ID" value="NZ_JANUGX010000015.1"/>
</dbReference>
<comment type="caution">
    <text evidence="1">The sequence shown here is derived from an EMBL/GenBank/DDBJ whole genome shotgun (WGS) entry which is preliminary data.</text>
</comment>
<proteinExistence type="predicted"/>
<gene>
    <name evidence="1" type="ORF">NX782_13825</name>
</gene>
<dbReference type="Proteomes" id="UP001205560">
    <property type="component" value="Unassembled WGS sequence"/>
</dbReference>
<organism evidence="1 2">
    <name type="scientific">Massilia norwichensis</name>
    <dbReference type="NCBI Taxonomy" id="1442366"/>
    <lineage>
        <taxon>Bacteria</taxon>
        <taxon>Pseudomonadati</taxon>
        <taxon>Pseudomonadota</taxon>
        <taxon>Betaproteobacteria</taxon>
        <taxon>Burkholderiales</taxon>
        <taxon>Oxalobacteraceae</taxon>
        <taxon>Telluria group</taxon>
        <taxon>Massilia</taxon>
    </lineage>
</organism>
<keyword evidence="2" id="KW-1185">Reference proteome</keyword>
<dbReference type="EMBL" id="JANUGX010000015">
    <property type="protein sequence ID" value="MCS0590271.1"/>
    <property type="molecule type" value="Genomic_DNA"/>
</dbReference>
<evidence type="ECO:0000313" key="2">
    <source>
        <dbReference type="Proteomes" id="UP001205560"/>
    </source>
</evidence>
<sequence length="298" mass="32889">MSKPIMITSMFPNPVGHAAQRAAMLAPALNSQAMEILSVIPGDEPEGMAAPAPHDGSRGRHVTLARCMNDVKTASATALIRYGMRCSATFEFGRLYELSLRRASEADPAAIVMGWQAHPWWPTLYNFNLLRDLSRYAMRPMLLVRQEPRRPYAHAVFASDFSDESLQTLKLATRLLPGARITIVHAYNVPGQGHMRAAGVRDDAIDACREQMESEIRRAYARTVDELGTASARLSLALLPRPTGLSVTNYVNAVGADVVILSGCQRWLVDEWCWQARARDLIGKTASDLLMITSARRA</sequence>
<evidence type="ECO:0000313" key="1">
    <source>
        <dbReference type="EMBL" id="MCS0590271.1"/>
    </source>
</evidence>